<feature type="compositionally biased region" description="Low complexity" evidence="1">
    <location>
        <begin position="365"/>
        <end position="375"/>
    </location>
</feature>
<protein>
    <submittedName>
        <fullName evidence="2">Uncharacterized protein</fullName>
    </submittedName>
</protein>
<feature type="compositionally biased region" description="Basic and acidic residues" evidence="1">
    <location>
        <begin position="521"/>
        <end position="530"/>
    </location>
</feature>
<proteinExistence type="predicted"/>
<dbReference type="InterPro" id="IPR009072">
    <property type="entry name" value="Histone-fold"/>
</dbReference>
<evidence type="ECO:0000313" key="2">
    <source>
        <dbReference type="EMBL" id="OZJ03737.1"/>
    </source>
</evidence>
<organism evidence="2 3">
    <name type="scientific">Bifiguratus adelaidae</name>
    <dbReference type="NCBI Taxonomy" id="1938954"/>
    <lineage>
        <taxon>Eukaryota</taxon>
        <taxon>Fungi</taxon>
        <taxon>Fungi incertae sedis</taxon>
        <taxon>Mucoromycota</taxon>
        <taxon>Mucoromycotina</taxon>
        <taxon>Endogonomycetes</taxon>
        <taxon>Endogonales</taxon>
        <taxon>Endogonales incertae sedis</taxon>
        <taxon>Bifiguratus</taxon>
    </lineage>
</organism>
<feature type="compositionally biased region" description="Low complexity" evidence="1">
    <location>
        <begin position="304"/>
        <end position="325"/>
    </location>
</feature>
<sequence length="1016" mass="111252">MPAPTKARVPAVSEAKYISQRAANAIISEIAPLRISSDALTAINSFIDEFLGQLLVTASSLDLSRIKGATSRLLTSTLGKNAIVEAEIEVKNFTESGETIDYATYEKMRQLGVDTKYPFPIDIIIPQFREKCLYYCTLSAKESLRGSGDGKVPPPDRNPNVVISPLVAIYVTAIIEHIAEFLLTTVAKAAEQEDTEFVRVRDVFMALVEDEHVGKVFYGTDLKDNLEKRLFQNGYRVPRPVPASMPRVHPSTPTTKTHDHGSLPGMDSEFEFPDQGPGSPPLSPMMKRTSTATSQYSLGSNNHSVSSPISTSASPLSSTGRSSPTMERQTFSPFSNRASTTSITYKPTSVLSSTSSNVPTPPATPTKSSSKGFKLFGKKDSGKKAGDTDLYSAAGSTNTGLIEDDDFDEDSIDKGVDFEKLITSGQTMKVTLTPSRLRTIEIKDEKATAPVRMNATSWTRQARTFQDQQGATSPTPVDPNLIPKVPPMKPRKLNISPTGGTLKEIDEDSDDEYNSRPKNQKPKESIHDFLRNTTPKDFGPGAKPNKTALKQEAQEFNEKPKVDQNNERNEQPRTPIDNEHSTAHQGIKYQKPFAAPGLNSLPPQPMSPTTAAIHNLIQRSPGMPADGLLKNGNRDSGSIESFPMPVPRAMPHNKPHNPDAAEKQSDEPASAEPSTAAARNRKRASFIAAIDGQKNAQSSYEQPPDTPTEQRNGGVREILVNVNSEAKAVPAGSAPTRASSLPNHHERILQAAAELEMDKAVPRPVANGMPERPSSIAAKRMSLSKRDSANGNNISIPAQELILLRSAFESINSPDAVRIWDDFLAKVVAAQVRRRTPLNKTWDDDQATNNKDGVPRREDSFEEIANVQIKEPKQVQVIKAEISTQTDKQEEPTPQTASIGVTTDPMPATTDAATMSEDMDVPAEETKPSRPTPRRAPTLILTCEDEETGEITHRELDLSELDIYEEQDNVAGTEHDKGLIIGDEEWFLEGDEEWEEEDMDEMMVAEWLLGEGEGIF</sequence>
<evidence type="ECO:0000256" key="1">
    <source>
        <dbReference type="SAM" id="MobiDB-lite"/>
    </source>
</evidence>
<feature type="compositionally biased region" description="Polar residues" evidence="1">
    <location>
        <begin position="459"/>
        <end position="475"/>
    </location>
</feature>
<dbReference type="EMBL" id="MVBO01000070">
    <property type="protein sequence ID" value="OZJ03737.1"/>
    <property type="molecule type" value="Genomic_DNA"/>
</dbReference>
<feature type="compositionally biased region" description="Low complexity" evidence="1">
    <location>
        <begin position="667"/>
        <end position="678"/>
    </location>
</feature>
<dbReference type="GO" id="GO:0046982">
    <property type="term" value="F:protein heterodimerization activity"/>
    <property type="evidence" value="ECO:0007669"/>
    <property type="project" value="InterPro"/>
</dbReference>
<comment type="caution">
    <text evidence="2">The sequence shown here is derived from an EMBL/GenBank/DDBJ whole genome shotgun (WGS) entry which is preliminary data.</text>
</comment>
<feature type="compositionally biased region" description="Basic and acidic residues" evidence="1">
    <location>
        <begin position="377"/>
        <end position="387"/>
    </location>
</feature>
<dbReference type="Proteomes" id="UP000242875">
    <property type="component" value="Unassembled WGS sequence"/>
</dbReference>
<dbReference type="OrthoDB" id="5382203at2759"/>
<accession>A0A261XZE5</accession>
<reference evidence="2 3" key="1">
    <citation type="journal article" date="2017" name="Mycologia">
        <title>Bifiguratus adelaidae, gen. et sp. nov., a new member of Mucoromycotina in endophytic and soil-dwelling habitats.</title>
        <authorList>
            <person name="Torres-Cruz T.J."/>
            <person name="Billingsley Tobias T.L."/>
            <person name="Almatruk M."/>
            <person name="Hesse C."/>
            <person name="Kuske C.R."/>
            <person name="Desiro A."/>
            <person name="Benucci G.M."/>
            <person name="Bonito G."/>
            <person name="Stajich J.E."/>
            <person name="Dunlap C."/>
            <person name="Arnold A.E."/>
            <person name="Porras-Alfaro A."/>
        </authorList>
    </citation>
    <scope>NUCLEOTIDE SEQUENCE [LARGE SCALE GENOMIC DNA]</scope>
    <source>
        <strain evidence="2 3">AZ0501</strain>
    </source>
</reference>
<feature type="region of interest" description="Disordered" evidence="1">
    <location>
        <begin position="236"/>
        <end position="389"/>
    </location>
</feature>
<dbReference type="AlphaFoldDB" id="A0A261XZE5"/>
<feature type="region of interest" description="Disordered" evidence="1">
    <location>
        <begin position="882"/>
        <end position="935"/>
    </location>
</feature>
<feature type="compositionally biased region" description="Polar residues" evidence="1">
    <location>
        <begin position="326"/>
        <end position="358"/>
    </location>
</feature>
<gene>
    <name evidence="2" type="ORF">BZG36_03085</name>
</gene>
<feature type="compositionally biased region" description="Polar residues" evidence="1">
    <location>
        <begin position="288"/>
        <end position="303"/>
    </location>
</feature>
<feature type="compositionally biased region" description="Polar residues" evidence="1">
    <location>
        <begin position="882"/>
        <end position="901"/>
    </location>
</feature>
<feature type="compositionally biased region" description="Basic and acidic residues" evidence="1">
    <location>
        <begin position="656"/>
        <end position="666"/>
    </location>
</feature>
<feature type="compositionally biased region" description="Polar residues" evidence="1">
    <location>
        <begin position="694"/>
        <end position="711"/>
    </location>
</feature>
<feature type="region of interest" description="Disordered" evidence="1">
    <location>
        <begin position="459"/>
        <end position="713"/>
    </location>
</feature>
<name>A0A261XZE5_9FUNG</name>
<dbReference type="Gene3D" id="1.10.20.10">
    <property type="entry name" value="Histone, subunit A"/>
    <property type="match status" value="1"/>
</dbReference>
<feature type="compositionally biased region" description="Low complexity" evidence="1">
    <location>
        <begin position="902"/>
        <end position="915"/>
    </location>
</feature>
<keyword evidence="3" id="KW-1185">Reference proteome</keyword>
<evidence type="ECO:0000313" key="3">
    <source>
        <dbReference type="Proteomes" id="UP000242875"/>
    </source>
</evidence>
<feature type="compositionally biased region" description="Basic and acidic residues" evidence="1">
    <location>
        <begin position="552"/>
        <end position="582"/>
    </location>
</feature>